<dbReference type="RefSeq" id="WP_008590709.1">
    <property type="nucleotide sequence ID" value="NZ_AMPQ01000012.1"/>
</dbReference>
<keyword evidence="4" id="KW-1185">Reference proteome</keyword>
<protein>
    <recommendedName>
        <fullName evidence="6">DUF4282 domain-containing protein</fullName>
    </recommendedName>
</protein>
<reference evidence="3 4" key="1">
    <citation type="journal article" date="2012" name="J. Bacteriol.">
        <title>Draft Genome Sequence of Salimicrobium sp. Strain MJ3, Isolated from Myulchi-Jeot, Korean Fermented Seafood.</title>
        <authorList>
            <person name="Lee S.H."/>
            <person name="Jung J.Y."/>
            <person name="Jeon C.O."/>
        </authorList>
    </citation>
    <scope>NUCLEOTIDE SEQUENCE [LARGE SCALE GENOMIC DNA]</scope>
    <source>
        <strain evidence="3 4">MJ3</strain>
    </source>
</reference>
<keyword evidence="1" id="KW-1133">Transmembrane helix</keyword>
<dbReference type="KEGG" id="sje:AAV35_002555"/>
<sequence length="96" mass="10598">MKNFLDFNKMITPSIIKIIFIIGVVISVLMGISLIGAGLDNPYGGSGSVFMGLLTIVIGPLVTRVYCEIIIVVFKMHESLHDINSKIKVQEDDRDM</sequence>
<feature type="transmembrane region" description="Helical" evidence="1">
    <location>
        <begin position="15"/>
        <end position="37"/>
    </location>
</feature>
<name>K2GA95_9BACI</name>
<reference evidence="2" key="3">
    <citation type="submission" date="2016-11" db="EMBL/GenBank/DDBJ databases">
        <title>Salimicrobium jeotgali MJ3, isolated from Myulchi jeot, a traditional Korean fermented seafood.</title>
        <authorList>
            <person name="Kim K.H."/>
            <person name="Jeon C.O."/>
            <person name="Jin H.M."/>
        </authorList>
    </citation>
    <scope>NUCLEOTIDE SEQUENCE</scope>
    <source>
        <strain evidence="2">MJ3</strain>
    </source>
</reference>
<dbReference type="STRING" id="1230341.AAV35_002555"/>
<organism evidence="3 4">
    <name type="scientific">Salimicrobium jeotgali</name>
    <dbReference type="NCBI Taxonomy" id="1230341"/>
    <lineage>
        <taxon>Bacteria</taxon>
        <taxon>Bacillati</taxon>
        <taxon>Bacillota</taxon>
        <taxon>Bacilli</taxon>
        <taxon>Bacillales</taxon>
        <taxon>Bacillaceae</taxon>
        <taxon>Salimicrobium</taxon>
    </lineage>
</organism>
<dbReference type="InterPro" id="IPR025557">
    <property type="entry name" value="DUF4282"/>
</dbReference>
<evidence type="ECO:0000313" key="3">
    <source>
        <dbReference type="EMBL" id="EKE31262.1"/>
    </source>
</evidence>
<keyword evidence="1" id="KW-0812">Transmembrane</keyword>
<evidence type="ECO:0000313" key="5">
    <source>
        <dbReference type="Proteomes" id="UP000092654"/>
    </source>
</evidence>
<evidence type="ECO:0008006" key="6">
    <source>
        <dbReference type="Google" id="ProtNLM"/>
    </source>
</evidence>
<gene>
    <name evidence="2" type="ORF">AAV35_002555</name>
    <name evidence="3" type="ORF">MJ3_09158</name>
</gene>
<accession>K2GA95</accession>
<dbReference type="EMBL" id="CP011361">
    <property type="protein sequence ID" value="AKG03779.1"/>
    <property type="molecule type" value="Genomic_DNA"/>
</dbReference>
<dbReference type="Proteomes" id="UP000092654">
    <property type="component" value="Chromosome"/>
</dbReference>
<evidence type="ECO:0000313" key="4">
    <source>
        <dbReference type="Proteomes" id="UP000011746"/>
    </source>
</evidence>
<dbReference type="OrthoDB" id="280522at2"/>
<feature type="transmembrane region" description="Helical" evidence="1">
    <location>
        <begin position="49"/>
        <end position="74"/>
    </location>
</feature>
<evidence type="ECO:0000313" key="2">
    <source>
        <dbReference type="EMBL" id="AKG03779.1"/>
    </source>
</evidence>
<dbReference type="eggNOG" id="ENOG5032UH1">
    <property type="taxonomic scope" value="Bacteria"/>
</dbReference>
<reference evidence="5" key="2">
    <citation type="submission" date="2015-06" db="EMBL/GenBank/DDBJ databases">
        <title>Salimicrobium jeotgali MJ3, isolated from Myulchi jeot, a traditional Korean fermented seafood.</title>
        <authorList>
            <person name="Kim K.H."/>
            <person name="Jeon C.O."/>
            <person name="Jin H.M."/>
        </authorList>
    </citation>
    <scope>NUCLEOTIDE SEQUENCE [LARGE SCALE GENOMIC DNA]</scope>
    <source>
        <strain evidence="5">MJ3</strain>
    </source>
</reference>
<evidence type="ECO:0000256" key="1">
    <source>
        <dbReference type="SAM" id="Phobius"/>
    </source>
</evidence>
<keyword evidence="1" id="KW-0472">Membrane</keyword>
<dbReference type="Proteomes" id="UP000011746">
    <property type="component" value="Unassembled WGS sequence"/>
</dbReference>
<dbReference type="Pfam" id="PF14110">
    <property type="entry name" value="DUF4282"/>
    <property type="match status" value="1"/>
</dbReference>
<dbReference type="AlphaFoldDB" id="K2GA95"/>
<proteinExistence type="predicted"/>
<dbReference type="EMBL" id="AMPQ01000012">
    <property type="protein sequence ID" value="EKE31262.1"/>
    <property type="molecule type" value="Genomic_DNA"/>
</dbReference>